<sequence>MYSREAPLPPAAWRTERFATSSEYGTRTLDASYTESLGSLIMFSVSRLLGQTWRQPEVVGRNQAEQRPQWPTVRRQTQEQLPLHYYIRGFKEISFPVGRKMCNSVSVRVGCGSDWGTTLPRDSQIYRRVRVKLHCSSQVATFKCRLLVL</sequence>
<protein>
    <submittedName>
        <fullName evidence="1">Uncharacterized protein</fullName>
    </submittedName>
</protein>
<dbReference type="EMBL" id="CM004480">
    <property type="protein sequence ID" value="OCT68587.1"/>
    <property type="molecule type" value="Genomic_DNA"/>
</dbReference>
<dbReference type="AlphaFoldDB" id="A0A974C8L2"/>
<evidence type="ECO:0000313" key="1">
    <source>
        <dbReference type="EMBL" id="OCT68587.1"/>
    </source>
</evidence>
<gene>
    <name evidence="1" type="ORF">XELAEV_18039888mg</name>
</gene>
<reference evidence="2" key="1">
    <citation type="journal article" date="2016" name="Nature">
        <title>Genome evolution in the allotetraploid frog Xenopus laevis.</title>
        <authorList>
            <person name="Session A.M."/>
            <person name="Uno Y."/>
            <person name="Kwon T."/>
            <person name="Chapman J.A."/>
            <person name="Toyoda A."/>
            <person name="Takahashi S."/>
            <person name="Fukui A."/>
            <person name="Hikosaka A."/>
            <person name="Suzuki A."/>
            <person name="Kondo M."/>
            <person name="van Heeringen S.J."/>
            <person name="Quigley I."/>
            <person name="Heinz S."/>
            <person name="Ogino H."/>
            <person name="Ochi H."/>
            <person name="Hellsten U."/>
            <person name="Lyons J.B."/>
            <person name="Simakov O."/>
            <person name="Putnam N."/>
            <person name="Stites J."/>
            <person name="Kuroki Y."/>
            <person name="Tanaka T."/>
            <person name="Michiue T."/>
            <person name="Watanabe M."/>
            <person name="Bogdanovic O."/>
            <person name="Lister R."/>
            <person name="Georgiou G."/>
            <person name="Paranjpe S.S."/>
            <person name="van Kruijsbergen I."/>
            <person name="Shu S."/>
            <person name="Carlson J."/>
            <person name="Kinoshita T."/>
            <person name="Ohta Y."/>
            <person name="Mawaribuchi S."/>
            <person name="Jenkins J."/>
            <person name="Grimwood J."/>
            <person name="Schmutz J."/>
            <person name="Mitros T."/>
            <person name="Mozaffari S.V."/>
            <person name="Suzuki Y."/>
            <person name="Haramoto Y."/>
            <person name="Yamamoto T.S."/>
            <person name="Takagi C."/>
            <person name="Heald R."/>
            <person name="Miller K."/>
            <person name="Haudenschild C."/>
            <person name="Kitzman J."/>
            <person name="Nakayama T."/>
            <person name="Izutsu Y."/>
            <person name="Robert J."/>
            <person name="Fortriede J."/>
            <person name="Burns K."/>
            <person name="Lotay V."/>
            <person name="Karimi K."/>
            <person name="Yasuoka Y."/>
            <person name="Dichmann D.S."/>
            <person name="Flajnik M.F."/>
            <person name="Houston D.W."/>
            <person name="Shendure J."/>
            <person name="DuPasquier L."/>
            <person name="Vize P.D."/>
            <person name="Zorn A.M."/>
            <person name="Ito M."/>
            <person name="Marcotte E.M."/>
            <person name="Wallingford J.B."/>
            <person name="Ito Y."/>
            <person name="Asashima M."/>
            <person name="Ueno N."/>
            <person name="Matsuda Y."/>
            <person name="Veenstra G.J."/>
            <person name="Fujiyama A."/>
            <person name="Harland R.M."/>
            <person name="Taira M."/>
            <person name="Rokhsar D.S."/>
        </authorList>
    </citation>
    <scope>NUCLEOTIDE SEQUENCE [LARGE SCALE GENOMIC DNA]</scope>
    <source>
        <strain evidence="2">J</strain>
    </source>
</reference>
<name>A0A974C8L2_XENLA</name>
<organism evidence="1 2">
    <name type="scientific">Xenopus laevis</name>
    <name type="common">African clawed frog</name>
    <dbReference type="NCBI Taxonomy" id="8355"/>
    <lineage>
        <taxon>Eukaryota</taxon>
        <taxon>Metazoa</taxon>
        <taxon>Chordata</taxon>
        <taxon>Craniata</taxon>
        <taxon>Vertebrata</taxon>
        <taxon>Euteleostomi</taxon>
        <taxon>Amphibia</taxon>
        <taxon>Batrachia</taxon>
        <taxon>Anura</taxon>
        <taxon>Pipoidea</taxon>
        <taxon>Pipidae</taxon>
        <taxon>Xenopodinae</taxon>
        <taxon>Xenopus</taxon>
        <taxon>Xenopus</taxon>
    </lineage>
</organism>
<proteinExistence type="predicted"/>
<dbReference type="Proteomes" id="UP000694892">
    <property type="component" value="Chromosome 8L"/>
</dbReference>
<accession>A0A974C8L2</accession>
<evidence type="ECO:0000313" key="2">
    <source>
        <dbReference type="Proteomes" id="UP000694892"/>
    </source>
</evidence>